<dbReference type="RefSeq" id="WP_353634730.1">
    <property type="nucleotide sequence ID" value="NZ_CP159204.1"/>
</dbReference>
<feature type="compositionally biased region" description="Gly residues" evidence="1">
    <location>
        <begin position="161"/>
        <end position="176"/>
    </location>
</feature>
<feature type="transmembrane region" description="Helical" evidence="2">
    <location>
        <begin position="197"/>
        <end position="215"/>
    </location>
</feature>
<evidence type="ECO:0000256" key="2">
    <source>
        <dbReference type="SAM" id="Phobius"/>
    </source>
</evidence>
<accession>A0AAU8CEC1</accession>
<keyword evidence="2" id="KW-1133">Transmembrane helix</keyword>
<gene>
    <name evidence="3" type="ORF">ABSL23_03550</name>
</gene>
<feature type="transmembrane region" description="Helical" evidence="2">
    <location>
        <begin position="227"/>
        <end position="249"/>
    </location>
</feature>
<dbReference type="AlphaFoldDB" id="A0AAU8CEC1"/>
<organism evidence="3">
    <name type="scientific">Halobacterium sp. NMX12-1</name>
    <dbReference type="NCBI Taxonomy" id="3166650"/>
    <lineage>
        <taxon>Archaea</taxon>
        <taxon>Methanobacteriati</taxon>
        <taxon>Methanobacteriota</taxon>
        <taxon>Stenosarchaea group</taxon>
        <taxon>Halobacteria</taxon>
        <taxon>Halobacteriales</taxon>
        <taxon>Halobacteriaceae</taxon>
        <taxon>Halobacterium</taxon>
    </lineage>
</organism>
<dbReference type="GeneID" id="91108193"/>
<name>A0AAU8CEC1_9EURY</name>
<reference evidence="3" key="1">
    <citation type="submission" date="2024-06" db="EMBL/GenBank/DDBJ databases">
        <title>Genome Sequence of an extremely halophilic archaeon isolated from Permian era halite, Salado Formation, Carlsbad, New Mexico: Halobacterium sp. strain NMX12-1.</title>
        <authorList>
            <person name="Sotoa L."/>
            <person name="DasSarma P."/>
            <person name="Anton B.P."/>
            <person name="Vincze T."/>
            <person name="Verma I."/>
            <person name="Eralp B."/>
            <person name="Powers D.W."/>
            <person name="Dozier B.L."/>
            <person name="Roberts R.J."/>
            <person name="DasSarma S."/>
        </authorList>
    </citation>
    <scope>NUCLEOTIDE SEQUENCE</scope>
    <source>
        <strain evidence="3">NMX12-1</strain>
    </source>
</reference>
<feature type="transmembrane region" description="Helical" evidence="2">
    <location>
        <begin position="309"/>
        <end position="327"/>
    </location>
</feature>
<sequence length="337" mass="36359">MASIFLHRVPLSLEDEFNNLVLNSDDPVWGIPRYLTGYPPIEGEYEKIKGGDFILFSRNGEVVGCGLVSDKPGPQEGSEYDQGDRLSQYYRLSMFSEESLPEQTVLSLFDFSTYEEYPQLFKIPENRIGERLEYAETPRELLNRIIGQIAEVGSQPPDPDGGNGGDGDGGGGGSDGGEGDSDNGNGREVLRQTASDIVQISILLTGIIIAAASTLEKTGQQNQVEFGVAMGFGGLLLLLSIPLAAHVIIRTSINPVRSPDVDQETKRNLWLSRFITGAVASAVGGVVLIAVDAGLQIGLGLVLVMRPTFYALGEALFVLVIFAVIYCRTYRPVSGPN</sequence>
<protein>
    <submittedName>
        <fullName evidence="3">Uncharacterized protein</fullName>
    </submittedName>
</protein>
<evidence type="ECO:0000256" key="1">
    <source>
        <dbReference type="SAM" id="MobiDB-lite"/>
    </source>
</evidence>
<proteinExistence type="predicted"/>
<keyword evidence="2" id="KW-0812">Transmembrane</keyword>
<feature type="transmembrane region" description="Helical" evidence="2">
    <location>
        <begin position="270"/>
        <end position="289"/>
    </location>
</feature>
<keyword evidence="2" id="KW-0472">Membrane</keyword>
<dbReference type="EMBL" id="CP159204">
    <property type="protein sequence ID" value="XCF17099.1"/>
    <property type="molecule type" value="Genomic_DNA"/>
</dbReference>
<feature type="region of interest" description="Disordered" evidence="1">
    <location>
        <begin position="151"/>
        <end position="187"/>
    </location>
</feature>
<dbReference type="KEGG" id="hanx:ABSL23_03550"/>
<evidence type="ECO:0000313" key="3">
    <source>
        <dbReference type="EMBL" id="XCF17099.1"/>
    </source>
</evidence>